<dbReference type="Proteomes" id="UP000637643">
    <property type="component" value="Unassembled WGS sequence"/>
</dbReference>
<reference evidence="1" key="1">
    <citation type="journal article" date="2014" name="Int. J. Syst. Evol. Microbiol.">
        <title>Complete genome sequence of Corynebacterium casei LMG S-19264T (=DSM 44701T), isolated from a smear-ripened cheese.</title>
        <authorList>
            <consortium name="US DOE Joint Genome Institute (JGI-PGF)"/>
            <person name="Walter F."/>
            <person name="Albersmeier A."/>
            <person name="Kalinowski J."/>
            <person name="Ruckert C."/>
        </authorList>
    </citation>
    <scope>NUCLEOTIDE SEQUENCE</scope>
    <source>
        <strain evidence="1">CGMCC 1.16134</strain>
    </source>
</reference>
<evidence type="ECO:0000313" key="1">
    <source>
        <dbReference type="EMBL" id="GGF63609.1"/>
    </source>
</evidence>
<comment type="caution">
    <text evidence="1">The sequence shown here is derived from an EMBL/GenBank/DDBJ whole genome shotgun (WGS) entry which is preliminary data.</text>
</comment>
<dbReference type="AlphaFoldDB" id="A0A917BZR3"/>
<evidence type="ECO:0000313" key="2">
    <source>
        <dbReference type="Proteomes" id="UP000637643"/>
    </source>
</evidence>
<organism evidence="1 2">
    <name type="scientific">Paenibacillus albidus</name>
    <dbReference type="NCBI Taxonomy" id="2041023"/>
    <lineage>
        <taxon>Bacteria</taxon>
        <taxon>Bacillati</taxon>
        <taxon>Bacillota</taxon>
        <taxon>Bacilli</taxon>
        <taxon>Bacillales</taxon>
        <taxon>Paenibacillaceae</taxon>
        <taxon>Paenibacillus</taxon>
    </lineage>
</organism>
<dbReference type="EMBL" id="BMKR01000002">
    <property type="protein sequence ID" value="GGF63609.1"/>
    <property type="molecule type" value="Genomic_DNA"/>
</dbReference>
<keyword evidence="2" id="KW-1185">Reference proteome</keyword>
<accession>A0A917BZR3</accession>
<name>A0A917BZR3_9BACL</name>
<evidence type="ECO:0008006" key="3">
    <source>
        <dbReference type="Google" id="ProtNLM"/>
    </source>
</evidence>
<proteinExistence type="predicted"/>
<reference evidence="1" key="2">
    <citation type="submission" date="2020-09" db="EMBL/GenBank/DDBJ databases">
        <authorList>
            <person name="Sun Q."/>
            <person name="Zhou Y."/>
        </authorList>
    </citation>
    <scope>NUCLEOTIDE SEQUENCE</scope>
    <source>
        <strain evidence="1">CGMCC 1.16134</strain>
    </source>
</reference>
<gene>
    <name evidence="1" type="ORF">GCM10010912_05850</name>
</gene>
<protein>
    <recommendedName>
        <fullName evidence="3">Group-specific protein</fullName>
    </recommendedName>
</protein>
<dbReference type="RefSeq" id="WP_189022096.1">
    <property type="nucleotide sequence ID" value="NZ_BMKR01000002.1"/>
</dbReference>
<sequence>MKLMPEYAQDIIVGVLLEQHWSWYVTEREYWFLNTEMEDRFGIEVLDEMTAAVFLEKIADHKVSARELTALLTELEGSFQSYDEVLEFIPAIYVNFDERVLYSLFPEPMSFEHYVPPGWTGEYTDFLEKVPEGERYWIVRGSSFFNQMWERFGQNF</sequence>